<dbReference type="EMBL" id="ATAY01000094">
    <property type="protein sequence ID" value="EPR08103.1"/>
    <property type="molecule type" value="Genomic_DNA"/>
</dbReference>
<dbReference type="RefSeq" id="WP_020817050.1">
    <property type="nucleotide sequence ID" value="NZ_ATAY01000094.1"/>
</dbReference>
<organism evidence="2 3">
    <name type="scientific">Ruminiclostridium papyrosolvens C7</name>
    <dbReference type="NCBI Taxonomy" id="1330534"/>
    <lineage>
        <taxon>Bacteria</taxon>
        <taxon>Bacillati</taxon>
        <taxon>Bacillota</taxon>
        <taxon>Clostridia</taxon>
        <taxon>Eubacteriales</taxon>
        <taxon>Oscillospiraceae</taxon>
        <taxon>Ruminiclostridium</taxon>
    </lineage>
</organism>
<dbReference type="OrthoDB" id="9255846at2"/>
<protein>
    <recommendedName>
        <fullName evidence="1">Gp28/Gp37-like domain-containing protein</fullName>
    </recommendedName>
</protein>
<dbReference type="STRING" id="1330534.L323_18390"/>
<accession>U4QX18</accession>
<dbReference type="PATRIC" id="fig|1330534.3.peg.3649"/>
<evidence type="ECO:0000313" key="2">
    <source>
        <dbReference type="EMBL" id="EPR08103.1"/>
    </source>
</evidence>
<dbReference type="InterPro" id="IPR029432">
    <property type="entry name" value="Gp28/Gp37-like_dom"/>
</dbReference>
<evidence type="ECO:0000259" key="1">
    <source>
        <dbReference type="Pfam" id="PF14594"/>
    </source>
</evidence>
<dbReference type="Proteomes" id="UP000016860">
    <property type="component" value="Unassembled WGS sequence"/>
</dbReference>
<dbReference type="AlphaFoldDB" id="U4QX18"/>
<evidence type="ECO:0000313" key="3">
    <source>
        <dbReference type="Proteomes" id="UP000016860"/>
    </source>
</evidence>
<gene>
    <name evidence="2" type="ORF">L323_18390</name>
</gene>
<comment type="caution">
    <text evidence="2">The sequence shown here is derived from an EMBL/GenBank/DDBJ whole genome shotgun (WGS) entry which is preliminary data.</text>
</comment>
<feature type="domain" description="Gp28/Gp37-like" evidence="1">
    <location>
        <begin position="3"/>
        <end position="343"/>
    </location>
</feature>
<dbReference type="Pfam" id="PF14594">
    <property type="entry name" value="Sipho_Gp37"/>
    <property type="match status" value="1"/>
</dbReference>
<name>U4QX18_9FIRM</name>
<proteinExistence type="predicted"/>
<sequence length="365" mass="41127">MKPIRILTPSLEPLGEIDSYLSLSFCRRYHSYGEFELVLNRKTGGASDIGINTLIILGQDVNKAGIIRHKEIKTNERGEEILTCKGCTLGGILQQRITIPPDGQAYDIREGSAEAVMKSYVQRNCIDIQEMAFPNLIIAPSLNRGQSIKWQSRYENLAEELEQISQFSGLGWQIRLDFNSKKWVFDTYEGRDCSVNQQNNPPVIFSPEYENVKSQEFVDSILGFANYAVVAGRGDGEGREIVMQGTTDTGIDRYVTFVDARDVENKADLTERGNVRLSELKRLYSFQAEVLVKGPFEYQKDWEVGDVVTVQNKEWSVVMDSRITEVTEIYEAGGFQLKAVFGNSLPTLSRKLKSAFKDVKTVVTS</sequence>
<reference evidence="2 3" key="1">
    <citation type="journal article" date="2013" name="Genome Announc.">
        <title>Draft Genome Sequence of the Cellulolytic Bacterium Clostridium papyrosolvens C7 (ATCC 700395).</title>
        <authorList>
            <person name="Zepeda V."/>
            <person name="Dassa B."/>
            <person name="Borovok I."/>
            <person name="Lamed R."/>
            <person name="Bayer E.A."/>
            <person name="Cate J.H."/>
        </authorList>
    </citation>
    <scope>NUCLEOTIDE SEQUENCE [LARGE SCALE GENOMIC DNA]</scope>
    <source>
        <strain evidence="2 3">C7</strain>
    </source>
</reference>